<evidence type="ECO:0000313" key="1">
    <source>
        <dbReference type="EMBL" id="EYC15019.1"/>
    </source>
</evidence>
<accession>A0A016UI42</accession>
<reference evidence="2" key="1">
    <citation type="journal article" date="2015" name="Nat. Genet.">
        <title>The genome and transcriptome of the zoonotic hookworm Ancylostoma ceylanicum identify infection-specific gene families.</title>
        <authorList>
            <person name="Schwarz E.M."/>
            <person name="Hu Y."/>
            <person name="Antoshechkin I."/>
            <person name="Miller M.M."/>
            <person name="Sternberg P.W."/>
            <person name="Aroian R.V."/>
        </authorList>
    </citation>
    <scope>NUCLEOTIDE SEQUENCE</scope>
    <source>
        <strain evidence="2">HY135</strain>
    </source>
</reference>
<organism evidence="1 2">
    <name type="scientific">Ancylostoma ceylanicum</name>
    <dbReference type="NCBI Taxonomy" id="53326"/>
    <lineage>
        <taxon>Eukaryota</taxon>
        <taxon>Metazoa</taxon>
        <taxon>Ecdysozoa</taxon>
        <taxon>Nematoda</taxon>
        <taxon>Chromadorea</taxon>
        <taxon>Rhabditida</taxon>
        <taxon>Rhabditina</taxon>
        <taxon>Rhabditomorpha</taxon>
        <taxon>Strongyloidea</taxon>
        <taxon>Ancylostomatidae</taxon>
        <taxon>Ancylostomatinae</taxon>
        <taxon>Ancylostoma</taxon>
    </lineage>
</organism>
<name>A0A016UI42_9BILA</name>
<keyword evidence="2" id="KW-1185">Reference proteome</keyword>
<dbReference type="EMBL" id="JARK01001374">
    <property type="protein sequence ID" value="EYC15019.1"/>
    <property type="molecule type" value="Genomic_DNA"/>
</dbReference>
<gene>
    <name evidence="1" type="primary">Acey_s0038.g3585</name>
    <name evidence="1" type="ORF">Y032_0038g3585</name>
</gene>
<evidence type="ECO:0000313" key="2">
    <source>
        <dbReference type="Proteomes" id="UP000024635"/>
    </source>
</evidence>
<proteinExistence type="predicted"/>
<protein>
    <submittedName>
        <fullName evidence="1">Uncharacterized protein</fullName>
    </submittedName>
</protein>
<dbReference type="Proteomes" id="UP000024635">
    <property type="component" value="Unassembled WGS sequence"/>
</dbReference>
<dbReference type="AlphaFoldDB" id="A0A016UI42"/>
<comment type="caution">
    <text evidence="1">The sequence shown here is derived from an EMBL/GenBank/DDBJ whole genome shotgun (WGS) entry which is preliminary data.</text>
</comment>
<sequence length="109" mass="11875">MEFLWACTGSRKSSGQIARDTGSVTAVGSIILRSSMYSPSREDKRIARAVVWCCSCRIGRDLLDSPTWSILSSPLSPRSRNGFAASESVYLFEKECTIGHSLTTAFACS</sequence>